<proteinExistence type="predicted"/>
<dbReference type="EMBL" id="CM042881">
    <property type="protein sequence ID" value="KAI4387022.1"/>
    <property type="molecule type" value="Genomic_DNA"/>
</dbReference>
<dbReference type="Proteomes" id="UP001057402">
    <property type="component" value="Chromosome 2"/>
</dbReference>
<reference evidence="2" key="1">
    <citation type="journal article" date="2023" name="Front. Plant Sci.">
        <title>Chromosomal-level genome assembly of Melastoma candidum provides insights into trichome evolution.</title>
        <authorList>
            <person name="Zhong Y."/>
            <person name="Wu W."/>
            <person name="Sun C."/>
            <person name="Zou P."/>
            <person name="Liu Y."/>
            <person name="Dai S."/>
            <person name="Zhou R."/>
        </authorList>
    </citation>
    <scope>NUCLEOTIDE SEQUENCE [LARGE SCALE GENOMIC DNA]</scope>
</reference>
<name>A0ACB9SFR2_9MYRT</name>
<comment type="caution">
    <text evidence="1">The sequence shown here is derived from an EMBL/GenBank/DDBJ whole genome shotgun (WGS) entry which is preliminary data.</text>
</comment>
<keyword evidence="2" id="KW-1185">Reference proteome</keyword>
<accession>A0ACB9SFR2</accession>
<gene>
    <name evidence="1" type="ORF">MLD38_004888</name>
</gene>
<sequence length="430" mass="48598">MFDGLLQSKFHNKTKTALKTTRIRLEAIKKKRAAVERCLAKDIADLLKNGLRSDAFGRAEGLLVEQNVTRCYDFIDQFCRCISSCHFLTMPNQSSECPEECREAVASLMQAAARFADLPELRDLRTLFREKYGNSVAAFINKEFAERLKTKPHSKDAKLQLMRDIAVEFSVDCNLKIFDQKLFNQNQPKPADDNREKKPSCPSKERERSKKDSNSYLTRKVLGEEKGKLTSSGVEHHVATDKKACKRNVSKQSLGSSSSPADADVKKNRSSSYREITPHMKSKSGACRHDGVDCVQDMPRPKSVRHRKLKQPPGHESKPREVDEEEKMMDRLLLHYSKKQSPYEMDKFRGSLKPPHSRAQGQGQEEVERPAAVRPSSLRLEPVTPTDATDSSKGHCRSASLPPQMLAGHVHPNLPNYSDLVERLATLRGQ</sequence>
<evidence type="ECO:0000313" key="1">
    <source>
        <dbReference type="EMBL" id="KAI4387022.1"/>
    </source>
</evidence>
<organism evidence="1 2">
    <name type="scientific">Melastoma candidum</name>
    <dbReference type="NCBI Taxonomy" id="119954"/>
    <lineage>
        <taxon>Eukaryota</taxon>
        <taxon>Viridiplantae</taxon>
        <taxon>Streptophyta</taxon>
        <taxon>Embryophyta</taxon>
        <taxon>Tracheophyta</taxon>
        <taxon>Spermatophyta</taxon>
        <taxon>Magnoliopsida</taxon>
        <taxon>eudicotyledons</taxon>
        <taxon>Gunneridae</taxon>
        <taxon>Pentapetalae</taxon>
        <taxon>rosids</taxon>
        <taxon>malvids</taxon>
        <taxon>Myrtales</taxon>
        <taxon>Melastomataceae</taxon>
        <taxon>Melastomatoideae</taxon>
        <taxon>Melastomateae</taxon>
        <taxon>Melastoma</taxon>
    </lineage>
</organism>
<evidence type="ECO:0000313" key="2">
    <source>
        <dbReference type="Proteomes" id="UP001057402"/>
    </source>
</evidence>
<protein>
    <submittedName>
        <fullName evidence="1">Uncharacterized protein</fullName>
    </submittedName>
</protein>